<accession>A0ABP7T2A6</accession>
<name>A0ABP7T2A6_9SPHN</name>
<feature type="region of interest" description="Disordered" evidence="1">
    <location>
        <begin position="1"/>
        <end position="36"/>
    </location>
</feature>
<evidence type="ECO:0000256" key="1">
    <source>
        <dbReference type="SAM" id="MobiDB-lite"/>
    </source>
</evidence>
<gene>
    <name evidence="2" type="ORF">GCM10022280_20060</name>
</gene>
<evidence type="ECO:0000313" key="3">
    <source>
        <dbReference type="Proteomes" id="UP001500235"/>
    </source>
</evidence>
<reference evidence="3" key="1">
    <citation type="journal article" date="2019" name="Int. J. Syst. Evol. Microbiol.">
        <title>The Global Catalogue of Microorganisms (GCM) 10K type strain sequencing project: providing services to taxonomists for standard genome sequencing and annotation.</title>
        <authorList>
            <consortium name="The Broad Institute Genomics Platform"/>
            <consortium name="The Broad Institute Genome Sequencing Center for Infectious Disease"/>
            <person name="Wu L."/>
            <person name="Ma J."/>
        </authorList>
    </citation>
    <scope>NUCLEOTIDE SEQUENCE [LARGE SCALE GENOMIC DNA]</scope>
    <source>
        <strain evidence="3">JCM 17563</strain>
    </source>
</reference>
<protein>
    <submittedName>
        <fullName evidence="2">Uncharacterized protein</fullName>
    </submittedName>
</protein>
<proteinExistence type="predicted"/>
<comment type="caution">
    <text evidence="2">The sequence shown here is derived from an EMBL/GenBank/DDBJ whole genome shotgun (WGS) entry which is preliminary data.</text>
</comment>
<evidence type="ECO:0000313" key="2">
    <source>
        <dbReference type="EMBL" id="GAA4019914.1"/>
    </source>
</evidence>
<dbReference type="Proteomes" id="UP001500235">
    <property type="component" value="Unassembled WGS sequence"/>
</dbReference>
<keyword evidence="3" id="KW-1185">Reference proteome</keyword>
<sequence length="66" mass="7423">MMTKSDAVHGKRKIAGSESSTAIVPQPSRRQGRRRRVDEWDMASYLAVDVTACHLPRPLLKGMSER</sequence>
<organism evidence="2 3">
    <name type="scientific">Sphingomonas swuensis</name>
    <dbReference type="NCBI Taxonomy" id="977800"/>
    <lineage>
        <taxon>Bacteria</taxon>
        <taxon>Pseudomonadati</taxon>
        <taxon>Pseudomonadota</taxon>
        <taxon>Alphaproteobacteria</taxon>
        <taxon>Sphingomonadales</taxon>
        <taxon>Sphingomonadaceae</taxon>
        <taxon>Sphingomonas</taxon>
    </lineage>
</organism>
<dbReference type="EMBL" id="BAABBQ010000001">
    <property type="protein sequence ID" value="GAA4019914.1"/>
    <property type="molecule type" value="Genomic_DNA"/>
</dbReference>